<dbReference type="Gene3D" id="3.60.21.10">
    <property type="match status" value="1"/>
</dbReference>
<dbReference type="InterPro" id="IPR051158">
    <property type="entry name" value="Metallophosphoesterase_sf"/>
</dbReference>
<dbReference type="EMBL" id="JAAGPU010000039">
    <property type="protein sequence ID" value="NEU06301.1"/>
    <property type="molecule type" value="Genomic_DNA"/>
</dbReference>
<keyword evidence="5" id="KW-0472">Membrane</keyword>
<protein>
    <submittedName>
        <fullName evidence="7">Metallophosphoesterase</fullName>
    </submittedName>
</protein>
<sequence>MKVIGKIISGFTILSFMLIIYATYIERTLLTVKKEDMVLNDNWKTELKVVQFTDTQLGEFYDLDELGRAVEKINGENPDIVVFTGDLIDNASQYDSLDKISTVLSNIEANYGKYAVYGNHDYGGGAVNYYEDIMNEAGFKVLKNENDRIEFDNFNLNILGADDALIGNYSPEDTVMNINSKDVNILLLHEPDLIRDFLDYPINLTLSGHSHGGQVYIPFYGPLKKTYLAETYTKGIYKFDNEKNTKLYVNSGLGNTKFPFRFFNVPQITVFNLKI</sequence>
<dbReference type="PANTHER" id="PTHR31302:SF25">
    <property type="entry name" value="PHOSPHOESTERASE"/>
    <property type="match status" value="1"/>
</dbReference>
<dbReference type="GO" id="GO:0046872">
    <property type="term" value="F:metal ion binding"/>
    <property type="evidence" value="ECO:0007669"/>
    <property type="project" value="UniProtKB-KW"/>
</dbReference>
<accession>A0A6M0H8W7</accession>
<name>A0A6M0H8W7_9CLOT</name>
<evidence type="ECO:0000313" key="8">
    <source>
        <dbReference type="Proteomes" id="UP000481872"/>
    </source>
</evidence>
<dbReference type="RefSeq" id="WP_199870775.1">
    <property type="nucleotide sequence ID" value="NZ_JAAGPU010000039.1"/>
</dbReference>
<evidence type="ECO:0000256" key="2">
    <source>
        <dbReference type="ARBA" id="ARBA00022723"/>
    </source>
</evidence>
<reference evidence="7 8" key="1">
    <citation type="submission" date="2020-02" db="EMBL/GenBank/DDBJ databases">
        <title>Genome assembly of a novel Clostridium senegalense strain.</title>
        <authorList>
            <person name="Gupta T.B."/>
            <person name="Jauregui R."/>
            <person name="Maclean P."/>
            <person name="Nawarathana A."/>
            <person name="Brightwell G."/>
        </authorList>
    </citation>
    <scope>NUCLEOTIDE SEQUENCE [LARGE SCALE GENOMIC DNA]</scope>
    <source>
        <strain evidence="7 8">AGRFS4</strain>
    </source>
</reference>
<evidence type="ECO:0000256" key="3">
    <source>
        <dbReference type="ARBA" id="ARBA00022801"/>
    </source>
</evidence>
<evidence type="ECO:0000256" key="5">
    <source>
        <dbReference type="SAM" id="Phobius"/>
    </source>
</evidence>
<keyword evidence="3" id="KW-0378">Hydrolase</keyword>
<evidence type="ECO:0000259" key="6">
    <source>
        <dbReference type="Pfam" id="PF00149"/>
    </source>
</evidence>
<dbReference type="Pfam" id="PF00149">
    <property type="entry name" value="Metallophos"/>
    <property type="match status" value="1"/>
</dbReference>
<dbReference type="Proteomes" id="UP000481872">
    <property type="component" value="Unassembled WGS sequence"/>
</dbReference>
<evidence type="ECO:0000256" key="1">
    <source>
        <dbReference type="ARBA" id="ARBA00001968"/>
    </source>
</evidence>
<dbReference type="PANTHER" id="PTHR31302">
    <property type="entry name" value="TRANSMEMBRANE PROTEIN WITH METALLOPHOSPHOESTERASE DOMAIN-RELATED"/>
    <property type="match status" value="1"/>
</dbReference>
<keyword evidence="5" id="KW-0812">Transmembrane</keyword>
<proteinExistence type="inferred from homology"/>
<keyword evidence="2" id="KW-0479">Metal-binding</keyword>
<comment type="cofactor">
    <cofactor evidence="1">
        <name>a divalent metal cation</name>
        <dbReference type="ChEBI" id="CHEBI:60240"/>
    </cofactor>
</comment>
<dbReference type="FunFam" id="3.60.21.10:FF:000028">
    <property type="entry name" value="Putative metallophosphoesterase"/>
    <property type="match status" value="1"/>
</dbReference>
<evidence type="ECO:0000313" key="7">
    <source>
        <dbReference type="EMBL" id="NEU06301.1"/>
    </source>
</evidence>
<dbReference type="SUPFAM" id="SSF56300">
    <property type="entry name" value="Metallo-dependent phosphatases"/>
    <property type="match status" value="1"/>
</dbReference>
<dbReference type="GO" id="GO:0009245">
    <property type="term" value="P:lipid A biosynthetic process"/>
    <property type="evidence" value="ECO:0007669"/>
    <property type="project" value="TreeGrafter"/>
</dbReference>
<keyword evidence="8" id="KW-1185">Reference proteome</keyword>
<dbReference type="GO" id="GO:0016020">
    <property type="term" value="C:membrane"/>
    <property type="evidence" value="ECO:0007669"/>
    <property type="project" value="GOC"/>
</dbReference>
<feature type="transmembrane region" description="Helical" evidence="5">
    <location>
        <begin position="7"/>
        <end position="25"/>
    </location>
</feature>
<feature type="domain" description="Calcineurin-like phosphoesterase" evidence="6">
    <location>
        <begin position="47"/>
        <end position="212"/>
    </location>
</feature>
<keyword evidence="5" id="KW-1133">Transmembrane helix</keyword>
<dbReference type="AlphaFoldDB" id="A0A6M0H8W7"/>
<evidence type="ECO:0000256" key="4">
    <source>
        <dbReference type="ARBA" id="ARBA00061089"/>
    </source>
</evidence>
<comment type="similarity">
    <text evidence="4">Belongs to the metallophosphoesterase superfamily.</text>
</comment>
<gene>
    <name evidence="7" type="ORF">G3M99_15920</name>
</gene>
<dbReference type="InterPro" id="IPR004843">
    <property type="entry name" value="Calcineurin-like_PHP"/>
</dbReference>
<organism evidence="7 8">
    <name type="scientific">Clostridium senegalense</name>
    <dbReference type="NCBI Taxonomy" id="1465809"/>
    <lineage>
        <taxon>Bacteria</taxon>
        <taxon>Bacillati</taxon>
        <taxon>Bacillota</taxon>
        <taxon>Clostridia</taxon>
        <taxon>Eubacteriales</taxon>
        <taxon>Clostridiaceae</taxon>
        <taxon>Clostridium</taxon>
    </lineage>
</organism>
<dbReference type="CDD" id="cd07385">
    <property type="entry name" value="MPP_YkuE_C"/>
    <property type="match status" value="1"/>
</dbReference>
<comment type="caution">
    <text evidence="7">The sequence shown here is derived from an EMBL/GenBank/DDBJ whole genome shotgun (WGS) entry which is preliminary data.</text>
</comment>
<dbReference type="InterPro" id="IPR029052">
    <property type="entry name" value="Metallo-depent_PP-like"/>
</dbReference>
<dbReference type="GO" id="GO:0008758">
    <property type="term" value="F:UDP-2,3-diacylglucosamine hydrolase activity"/>
    <property type="evidence" value="ECO:0007669"/>
    <property type="project" value="TreeGrafter"/>
</dbReference>